<dbReference type="AlphaFoldDB" id="A0A8T1TQX5"/>
<name>A0A8T1TQX5_9STRA</name>
<dbReference type="Proteomes" id="UP000688947">
    <property type="component" value="Unassembled WGS sequence"/>
</dbReference>
<evidence type="ECO:0000313" key="2">
    <source>
        <dbReference type="Proteomes" id="UP000688947"/>
    </source>
</evidence>
<dbReference type="EMBL" id="JAENGZ010002250">
    <property type="protein sequence ID" value="KAG6944377.1"/>
    <property type="molecule type" value="Genomic_DNA"/>
</dbReference>
<evidence type="ECO:0000313" key="1">
    <source>
        <dbReference type="EMBL" id="KAG6944377.1"/>
    </source>
</evidence>
<comment type="caution">
    <text evidence="1">The sequence shown here is derived from an EMBL/GenBank/DDBJ whole genome shotgun (WGS) entry which is preliminary data.</text>
</comment>
<organism evidence="1 2">
    <name type="scientific">Phytophthora cactorum</name>
    <dbReference type="NCBI Taxonomy" id="29920"/>
    <lineage>
        <taxon>Eukaryota</taxon>
        <taxon>Sar</taxon>
        <taxon>Stramenopiles</taxon>
        <taxon>Oomycota</taxon>
        <taxon>Peronosporomycetes</taxon>
        <taxon>Peronosporales</taxon>
        <taxon>Peronosporaceae</taxon>
        <taxon>Phytophthora</taxon>
    </lineage>
</organism>
<proteinExistence type="predicted"/>
<protein>
    <submittedName>
        <fullName evidence="1">Uncharacterized protein</fullName>
    </submittedName>
</protein>
<reference evidence="1" key="1">
    <citation type="submission" date="2021-01" db="EMBL/GenBank/DDBJ databases">
        <title>Phytophthora aleatoria, a newly-described species from Pinus radiata is distinct from Phytophthora cactorum isolates based on comparative genomics.</title>
        <authorList>
            <person name="Mcdougal R."/>
            <person name="Panda P."/>
            <person name="Williams N."/>
            <person name="Studholme D.J."/>
        </authorList>
    </citation>
    <scope>NUCLEOTIDE SEQUENCE</scope>
    <source>
        <strain evidence="1">NZFS 3830</strain>
    </source>
</reference>
<gene>
    <name evidence="1" type="ORF">JG687_00017902</name>
</gene>
<accession>A0A8T1TQX5</accession>
<sequence length="86" mass="9318">MGGLCGDVLVDTNDDGGEKRTDDDGSALGLSGARPTLLGPAKLLLHTRRACRCILSHYQQLTLSHLSSRSSLGTYRETAFVYRTIH</sequence>